<protein>
    <submittedName>
        <fullName evidence="3">Phosphatidylinositol transfer protein</fullName>
    </submittedName>
</protein>
<dbReference type="GO" id="GO:0005737">
    <property type="term" value="C:cytoplasm"/>
    <property type="evidence" value="ECO:0007669"/>
    <property type="project" value="TreeGrafter"/>
</dbReference>
<dbReference type="GO" id="GO:0008525">
    <property type="term" value="F:phosphatidylcholine transporter activity"/>
    <property type="evidence" value="ECO:0007669"/>
    <property type="project" value="TreeGrafter"/>
</dbReference>
<dbReference type="AlphaFoldDB" id="A0A5S6QTS6"/>
<dbReference type="STRING" id="70415.A0A5S6QTS6"/>
<evidence type="ECO:0000313" key="2">
    <source>
        <dbReference type="Proteomes" id="UP000046395"/>
    </source>
</evidence>
<dbReference type="GO" id="GO:0008526">
    <property type="term" value="F:phosphatidylinositol transfer activity"/>
    <property type="evidence" value="ECO:0007669"/>
    <property type="project" value="TreeGrafter"/>
</dbReference>
<dbReference type="Proteomes" id="UP000046395">
    <property type="component" value="Unassembled WGS sequence"/>
</dbReference>
<dbReference type="InterPro" id="IPR023393">
    <property type="entry name" value="START-like_dom_sf"/>
</dbReference>
<dbReference type="WBParaSite" id="TMUE_2000010615.1">
    <property type="protein sequence ID" value="TMUE_2000010615.1"/>
    <property type="gene ID" value="WBGene00288922"/>
</dbReference>
<dbReference type="SUPFAM" id="SSF55961">
    <property type="entry name" value="Bet v1-like"/>
    <property type="match status" value="1"/>
</dbReference>
<dbReference type="PANTHER" id="PTHR10658:SF11">
    <property type="entry name" value="VIBRATOR, ISOFORM B"/>
    <property type="match status" value="1"/>
</dbReference>
<dbReference type="GO" id="GO:0031210">
    <property type="term" value="F:phosphatidylcholine binding"/>
    <property type="evidence" value="ECO:0007669"/>
    <property type="project" value="TreeGrafter"/>
</dbReference>
<dbReference type="Pfam" id="PF02121">
    <property type="entry name" value="IP_trans"/>
    <property type="match status" value="1"/>
</dbReference>
<dbReference type="PANTHER" id="PTHR10658">
    <property type="entry name" value="PHOSPHATIDYLINOSITOL TRANSFER PROTEIN"/>
    <property type="match status" value="1"/>
</dbReference>
<organism evidence="2 3">
    <name type="scientific">Trichuris muris</name>
    <name type="common">Mouse whipworm</name>
    <dbReference type="NCBI Taxonomy" id="70415"/>
    <lineage>
        <taxon>Eukaryota</taxon>
        <taxon>Metazoa</taxon>
        <taxon>Ecdysozoa</taxon>
        <taxon>Nematoda</taxon>
        <taxon>Enoplea</taxon>
        <taxon>Dorylaimia</taxon>
        <taxon>Trichinellida</taxon>
        <taxon>Trichuridae</taxon>
        <taxon>Trichuris</taxon>
    </lineage>
</organism>
<evidence type="ECO:0000313" key="3">
    <source>
        <dbReference type="WBParaSite" id="TMUE_2000010615.1"/>
    </source>
</evidence>
<sequence length="339" mass="39410">MRNKRKPCSNSCSYFLNAARATVSRHLNRSIGAFPTFTNPLAANLALRLHITAFARENLKDTCASEARKMLIIEYRIVLPLTVEEYQVAQLWSVAELSKRETGGGEGIEVLKNEPYEKYPLLANEFSSGQYTHKIYHISSKVPWWVRKLAPAGSLELHEKAWNAYPYCRTVLTNPSYMKDDFCLKTETMHLPDRGDSDNVHQLSPSLLKLREVVYLNIAEDLNRSASEPRNLDPKFYRSEKTGRGPLRDNWMETCEPVMCCYKLVTVDFKWWGLQSRVESFIVKQMKRLFHVFHREVFCWMDHWYGLTMADIRQIEDATKEELDIQRKEGEVRGMTAVE</sequence>
<proteinExistence type="predicted"/>
<feature type="domain" description="Phosphatidylinositol transfer protein N-terminal" evidence="1">
    <location>
        <begin position="70"/>
        <end position="321"/>
    </location>
</feature>
<dbReference type="GO" id="GO:0035091">
    <property type="term" value="F:phosphatidylinositol binding"/>
    <property type="evidence" value="ECO:0007669"/>
    <property type="project" value="TreeGrafter"/>
</dbReference>
<keyword evidence="2" id="KW-1185">Reference proteome</keyword>
<reference evidence="3" key="1">
    <citation type="submission" date="2019-12" db="UniProtKB">
        <authorList>
            <consortium name="WormBaseParasite"/>
        </authorList>
    </citation>
    <scope>IDENTIFICATION</scope>
</reference>
<dbReference type="PRINTS" id="PR00391">
    <property type="entry name" value="PITRANSFER"/>
</dbReference>
<accession>A0A5S6QTS6</accession>
<name>A0A5S6QTS6_TRIMR</name>
<dbReference type="FunFam" id="3.30.530.20:FF:000025">
    <property type="entry name" value="Phosphatidylinositol transfer protein beta"/>
    <property type="match status" value="1"/>
</dbReference>
<evidence type="ECO:0000259" key="1">
    <source>
        <dbReference type="Pfam" id="PF02121"/>
    </source>
</evidence>
<dbReference type="Gene3D" id="3.30.530.20">
    <property type="match status" value="1"/>
</dbReference>
<dbReference type="InterPro" id="IPR055261">
    <property type="entry name" value="PI_transfer_N"/>
</dbReference>
<dbReference type="InterPro" id="IPR001666">
    <property type="entry name" value="PI_transfer"/>
</dbReference>